<dbReference type="InterPro" id="IPR024079">
    <property type="entry name" value="MetalloPept_cat_dom_sf"/>
</dbReference>
<feature type="active site" evidence="7">
    <location>
        <position position="325"/>
    </location>
</feature>
<dbReference type="PANTHER" id="PTHR11905">
    <property type="entry name" value="ADAM A DISINTEGRIN AND METALLOPROTEASE DOMAIN"/>
    <property type="match status" value="1"/>
</dbReference>
<comment type="similarity">
    <text evidence="1">Belongs to the venom metalloproteinase (M12B) family.</text>
</comment>
<dbReference type="AlphaFoldDB" id="A0A1S5QN54"/>
<dbReference type="PROSITE" id="PS50215">
    <property type="entry name" value="ADAM_MEPRO"/>
    <property type="match status" value="1"/>
</dbReference>
<keyword evidence="8" id="KW-0732">Signal</keyword>
<evidence type="ECO:0000256" key="2">
    <source>
        <dbReference type="ARBA" id="ARBA00022670"/>
    </source>
</evidence>
<evidence type="ECO:0000256" key="1">
    <source>
        <dbReference type="ARBA" id="ARBA00006629"/>
    </source>
</evidence>
<dbReference type="EMBL" id="KR068539">
    <property type="protein sequence ID" value="AMO02556.1"/>
    <property type="molecule type" value="mRNA"/>
</dbReference>
<feature type="binding site" evidence="7">
    <location>
        <position position="328"/>
    </location>
    <ligand>
        <name>Zn(2+)</name>
        <dbReference type="ChEBI" id="CHEBI:29105"/>
        <note>catalytic</note>
    </ligand>
</feature>
<sequence>MFTFMISLLFCASVLAISIGQTEVIYPSLETLASGMKRMKFRAFDQDMELNLEPAGDVISDNFTIIYSEGKTQATDVKSLKKRLFRDPEKGSALYISEKGLTEIEGVINSKLRIEPYETREVTKNEFKAHQIITTFPEDKHFSDAMINFNMEKSYSERNDTNVNGDECVEIEYLFLAENNFAAKFLDSEKLQVYLATVFVQVQTLMDTLNLNIKLRLIGTVIYKDNPPFFQGSLIPGQDVLNAGNIMKNMSNFLCKNEENELMKQADLVMLITINQIGYSSPSGMLFPSVIGVSYLGGACDPCKKCALIKDDGRAFSTAYLIAHESAHLIGSPHDGAGPIFSLPGSPTAVECPPFSGFIMGNTFGVTASMFSKCSRENIKYFLSKNEASCITSCNSTTL</sequence>
<dbReference type="GO" id="GO:0046872">
    <property type="term" value="F:metal ion binding"/>
    <property type="evidence" value="ECO:0007669"/>
    <property type="project" value="UniProtKB-KW"/>
</dbReference>
<dbReference type="Pfam" id="PF01421">
    <property type="entry name" value="Reprolysin"/>
    <property type="match status" value="1"/>
</dbReference>
<feature type="binding site" evidence="7">
    <location>
        <position position="334"/>
    </location>
    <ligand>
        <name>Zn(2+)</name>
        <dbReference type="ChEBI" id="CHEBI:29105"/>
        <note>catalytic</note>
    </ligand>
</feature>
<proteinExistence type="evidence at transcript level"/>
<evidence type="ECO:0000256" key="7">
    <source>
        <dbReference type="PROSITE-ProRule" id="PRU00276"/>
    </source>
</evidence>
<reference evidence="10" key="1">
    <citation type="submission" date="2015-04" db="EMBL/GenBank/DDBJ databases">
        <title>Proteases from Tityus serrulatus venom gland: venom proteases and peptide maturation.</title>
        <authorList>
            <person name="Carmo A.O."/>
            <person name="Martins A.P.V."/>
            <person name="Oliveira-Mendes B.B.R."/>
            <person name="Horta C.C.R."/>
            <person name="Dantas A.E."/>
            <person name="Kalapothakis E."/>
        </authorList>
    </citation>
    <scope>NUCLEOTIDE SEQUENCE</scope>
</reference>
<dbReference type="GO" id="GO:0004222">
    <property type="term" value="F:metalloendopeptidase activity"/>
    <property type="evidence" value="ECO:0007669"/>
    <property type="project" value="InterPro"/>
</dbReference>
<evidence type="ECO:0000256" key="8">
    <source>
        <dbReference type="SAM" id="SignalP"/>
    </source>
</evidence>
<keyword evidence="4" id="KW-0378">Hydrolase</keyword>
<dbReference type="PANTHER" id="PTHR11905:SF159">
    <property type="entry name" value="ADAM METALLOPROTEASE"/>
    <property type="match status" value="1"/>
</dbReference>
<name>A0A1S5QN54_TITSE</name>
<evidence type="ECO:0000256" key="3">
    <source>
        <dbReference type="ARBA" id="ARBA00022723"/>
    </source>
</evidence>
<dbReference type="GO" id="GO:0006509">
    <property type="term" value="P:membrane protein ectodomain proteolysis"/>
    <property type="evidence" value="ECO:0007669"/>
    <property type="project" value="TreeGrafter"/>
</dbReference>
<evidence type="ECO:0000259" key="9">
    <source>
        <dbReference type="PROSITE" id="PS50215"/>
    </source>
</evidence>
<comment type="caution">
    <text evidence="7">Lacks conserved residue(s) required for the propagation of feature annotation.</text>
</comment>
<evidence type="ECO:0000256" key="6">
    <source>
        <dbReference type="ARBA" id="ARBA00023049"/>
    </source>
</evidence>
<accession>A0A1S5QN54</accession>
<keyword evidence="2" id="KW-0645">Protease</keyword>
<organism evidence="10">
    <name type="scientific">Tityus serrulatus</name>
    <name type="common">Brazilian yellow scorpion</name>
    <dbReference type="NCBI Taxonomy" id="6887"/>
    <lineage>
        <taxon>Eukaryota</taxon>
        <taxon>Metazoa</taxon>
        <taxon>Ecdysozoa</taxon>
        <taxon>Arthropoda</taxon>
        <taxon>Chelicerata</taxon>
        <taxon>Arachnida</taxon>
        <taxon>Scorpiones</taxon>
        <taxon>Buthida</taxon>
        <taxon>Buthoidea</taxon>
        <taxon>Buthidae</taxon>
        <taxon>Tityus</taxon>
    </lineage>
</organism>
<keyword evidence="6" id="KW-0482">Metalloprotease</keyword>
<keyword evidence="5 7" id="KW-0862">Zinc</keyword>
<protein>
    <submittedName>
        <fullName evidence="10">Metalloserrulase 14</fullName>
    </submittedName>
</protein>
<dbReference type="Gene3D" id="3.40.390.10">
    <property type="entry name" value="Collagenase (Catalytic Domain)"/>
    <property type="match status" value="1"/>
</dbReference>
<feature type="signal peptide" evidence="8">
    <location>
        <begin position="1"/>
        <end position="16"/>
    </location>
</feature>
<keyword evidence="3 7" id="KW-0479">Metal-binding</keyword>
<feature type="domain" description="Peptidase M12B" evidence="9">
    <location>
        <begin position="169"/>
        <end position="395"/>
    </location>
</feature>
<feature type="binding site" evidence="7">
    <location>
        <position position="324"/>
    </location>
    <ligand>
        <name>Zn(2+)</name>
        <dbReference type="ChEBI" id="CHEBI:29105"/>
        <note>catalytic</note>
    </ligand>
</feature>
<evidence type="ECO:0000313" key="10">
    <source>
        <dbReference type="EMBL" id="AMO02556.1"/>
    </source>
</evidence>
<dbReference type="SUPFAM" id="SSF55486">
    <property type="entry name" value="Metalloproteases ('zincins'), catalytic domain"/>
    <property type="match status" value="1"/>
</dbReference>
<dbReference type="InterPro" id="IPR001590">
    <property type="entry name" value="Peptidase_M12B"/>
</dbReference>
<feature type="chain" id="PRO_5013227023" evidence="8">
    <location>
        <begin position="17"/>
        <end position="399"/>
    </location>
</feature>
<evidence type="ECO:0000256" key="4">
    <source>
        <dbReference type="ARBA" id="ARBA00022801"/>
    </source>
</evidence>
<evidence type="ECO:0000256" key="5">
    <source>
        <dbReference type="ARBA" id="ARBA00022833"/>
    </source>
</evidence>